<dbReference type="RefSeq" id="WP_129429514.1">
    <property type="nucleotide sequence ID" value="NZ_JOFV01000006.1"/>
</dbReference>
<dbReference type="Proteomes" id="UP000290517">
    <property type="component" value="Unassembled WGS sequence"/>
</dbReference>
<protein>
    <submittedName>
        <fullName evidence="3">Peptidoglycan-binding protein</fullName>
    </submittedName>
</protein>
<gene>
    <name evidence="2" type="ORF">EQW73_09385</name>
    <name evidence="3" type="ORF">EQW78_11960</name>
</gene>
<reference evidence="4 5" key="1">
    <citation type="submission" date="2019-01" db="EMBL/GenBank/DDBJ databases">
        <title>Oerskovia turbata Genome sequencing and assembly.</title>
        <authorList>
            <person name="Dou T."/>
        </authorList>
    </citation>
    <scope>NUCLEOTIDE SEQUENCE [LARGE SCALE GENOMIC DNA]</scope>
    <source>
        <strain evidence="3 4">JCM12123</strain>
        <strain evidence="2 5">JCM3160</strain>
    </source>
</reference>
<dbReference type="Pfam" id="PF01471">
    <property type="entry name" value="PG_binding_1"/>
    <property type="match status" value="1"/>
</dbReference>
<dbReference type="InterPro" id="IPR002477">
    <property type="entry name" value="Peptidoglycan-bd-like"/>
</dbReference>
<name>A0A4Q1KU29_9CELL</name>
<sequence>MTRDRRPARPRPARSGAARAGALALAAVVLLAGGVTAGMALAPQSEPQSVRSATLPAAVPVSRQVFDDARRVKVTPVVAEEGTLQVTDTGKVTRSQCAPGAVIESGSSPVTVDDRPVVALATSIPLWRDLAPTAKGDDVKALQVELARLGHKVATDGTYGDATKAAVTTLFKAAGVAKPTGDLPVASVLWLPAPSVTVKACEVPVGAATSAEAFATTAGTLASLGLSDTLTGVTPGDRVLRLGEVSAPVGEGGIVTDPAFLEAVRGSVEFAGWQRTEGSEPLTLEYVLAAPLDVSVVPPGALFALSGTAGCVSVDGTAFPVTVVASSLGQTLVTFDGLDAATAPTEVDLTSQGEGQTCR</sequence>
<accession>A0A4Q1KU29</accession>
<comment type="caution">
    <text evidence="3">The sequence shown here is derived from an EMBL/GenBank/DDBJ whole genome shotgun (WGS) entry which is preliminary data.</text>
</comment>
<dbReference type="InterPro" id="IPR036365">
    <property type="entry name" value="PGBD-like_sf"/>
</dbReference>
<evidence type="ECO:0000313" key="4">
    <source>
        <dbReference type="Proteomes" id="UP000289805"/>
    </source>
</evidence>
<dbReference type="SUPFAM" id="SSF47090">
    <property type="entry name" value="PGBD-like"/>
    <property type="match status" value="1"/>
</dbReference>
<evidence type="ECO:0000313" key="2">
    <source>
        <dbReference type="EMBL" id="RXR25717.1"/>
    </source>
</evidence>
<evidence type="ECO:0000313" key="5">
    <source>
        <dbReference type="Proteomes" id="UP000290517"/>
    </source>
</evidence>
<evidence type="ECO:0000313" key="3">
    <source>
        <dbReference type="EMBL" id="RXR33195.1"/>
    </source>
</evidence>
<dbReference type="EMBL" id="SDJQ01000015">
    <property type="protein sequence ID" value="RXR33195.1"/>
    <property type="molecule type" value="Genomic_DNA"/>
</dbReference>
<dbReference type="AlphaFoldDB" id="A0A4Q1KU29"/>
<dbReference type="OrthoDB" id="3238883at2"/>
<dbReference type="InterPro" id="IPR036366">
    <property type="entry name" value="PGBDSf"/>
</dbReference>
<organism evidence="3 4">
    <name type="scientific">Oerskovia turbata</name>
    <dbReference type="NCBI Taxonomy" id="1713"/>
    <lineage>
        <taxon>Bacteria</taxon>
        <taxon>Bacillati</taxon>
        <taxon>Actinomycetota</taxon>
        <taxon>Actinomycetes</taxon>
        <taxon>Micrococcales</taxon>
        <taxon>Cellulomonadaceae</taxon>
        <taxon>Oerskovia</taxon>
    </lineage>
</organism>
<dbReference type="STRING" id="1713.GCA_000718325_01561"/>
<keyword evidence="5" id="KW-1185">Reference proteome</keyword>
<proteinExistence type="predicted"/>
<dbReference type="Gene3D" id="1.10.101.10">
    <property type="entry name" value="PGBD-like superfamily/PGBD"/>
    <property type="match status" value="1"/>
</dbReference>
<dbReference type="Proteomes" id="UP000289805">
    <property type="component" value="Unassembled WGS sequence"/>
</dbReference>
<feature type="domain" description="Peptidoglycan binding-like" evidence="1">
    <location>
        <begin position="136"/>
        <end position="181"/>
    </location>
</feature>
<dbReference type="EMBL" id="SDJR01000005">
    <property type="protein sequence ID" value="RXR25717.1"/>
    <property type="molecule type" value="Genomic_DNA"/>
</dbReference>
<evidence type="ECO:0000259" key="1">
    <source>
        <dbReference type="Pfam" id="PF01471"/>
    </source>
</evidence>